<dbReference type="AlphaFoldDB" id="A0A928KVX5"/>
<evidence type="ECO:0000313" key="2">
    <source>
        <dbReference type="EMBL" id="MBE6832599.1"/>
    </source>
</evidence>
<keyword evidence="1" id="KW-0732">Signal</keyword>
<sequence length="324" mass="36401">MRFLKVVCVMMACVMIAVTLPGCAAASPLISERLKLLDSKTMKEKQTNLQMSKDLLNCLSENDAQGLKALLCLKTQGLTDIDKQILSAFDFFKGRVVSFNQEDLSGYEEESINGGKTTFLERSWSIQEIKTDEGATYEIDMNAYIVCDDDKDREGISQITITTGDGTEFKIGYQWPLHYDEGLDLSIDVVKYFDERDADGLKAMLCTKTQETEGIDRQIQSGLNFLEGRATFGKVGTVDGHDLFDGDHDWNAYVDDKEKVENGQPTRTSIAVRVENIEMDTGKIYRLKFYAILLCREEKSLEGISQIIIQNDEGKELAIGERVD</sequence>
<comment type="caution">
    <text evidence="2">The sequence shown here is derived from an EMBL/GenBank/DDBJ whole genome shotgun (WGS) entry which is preliminary data.</text>
</comment>
<organism evidence="2 3">
    <name type="scientific">Faecalispora sporosphaeroides</name>
    <dbReference type="NCBI Taxonomy" id="1549"/>
    <lineage>
        <taxon>Bacteria</taxon>
        <taxon>Bacillati</taxon>
        <taxon>Bacillota</taxon>
        <taxon>Clostridia</taxon>
        <taxon>Eubacteriales</taxon>
        <taxon>Oscillospiraceae</taxon>
        <taxon>Faecalispora</taxon>
    </lineage>
</organism>
<protein>
    <submittedName>
        <fullName evidence="2">DUF5104 domain-containing protein</fullName>
    </submittedName>
</protein>
<evidence type="ECO:0000313" key="3">
    <source>
        <dbReference type="Proteomes" id="UP000754750"/>
    </source>
</evidence>
<dbReference type="Proteomes" id="UP000754750">
    <property type="component" value="Unassembled WGS sequence"/>
</dbReference>
<feature type="chain" id="PRO_5037681739" evidence="1">
    <location>
        <begin position="27"/>
        <end position="324"/>
    </location>
</feature>
<dbReference type="Gene3D" id="3.10.450.50">
    <property type="match status" value="2"/>
</dbReference>
<gene>
    <name evidence="2" type="ORF">E7512_03285</name>
</gene>
<dbReference type="RefSeq" id="WP_326839968.1">
    <property type="nucleotide sequence ID" value="NZ_SVNY01000001.1"/>
</dbReference>
<reference evidence="2" key="1">
    <citation type="submission" date="2019-04" db="EMBL/GenBank/DDBJ databases">
        <title>Evolution of Biomass-Degrading Anaerobic Consortia Revealed by Metagenomics.</title>
        <authorList>
            <person name="Peng X."/>
        </authorList>
    </citation>
    <scope>NUCLEOTIDE SEQUENCE</scope>
    <source>
        <strain evidence="2">SIG551</strain>
    </source>
</reference>
<dbReference type="EMBL" id="SVNY01000001">
    <property type="protein sequence ID" value="MBE6832599.1"/>
    <property type="molecule type" value="Genomic_DNA"/>
</dbReference>
<feature type="signal peptide" evidence="1">
    <location>
        <begin position="1"/>
        <end position="26"/>
    </location>
</feature>
<proteinExistence type="predicted"/>
<name>A0A928KVX5_9FIRM</name>
<evidence type="ECO:0000256" key="1">
    <source>
        <dbReference type="SAM" id="SignalP"/>
    </source>
</evidence>
<accession>A0A928KVX5</accession>